<gene>
    <name evidence="2" type="ORF">HYPSUDRAFT_92157</name>
</gene>
<proteinExistence type="predicted"/>
<feature type="region of interest" description="Disordered" evidence="1">
    <location>
        <begin position="14"/>
        <end position="36"/>
    </location>
</feature>
<keyword evidence="3" id="KW-1185">Reference proteome</keyword>
<dbReference type="AlphaFoldDB" id="A0A0D2LVL1"/>
<sequence length="89" mass="9770">MFCQLVSIADVMQPGRGSSSAPNTLRKQLHTQDGTSSISARTALFVQIINIHTSSRKREFKVVRHHLRSRLSPAIDAKFSGSSSNASYP</sequence>
<dbReference type="Proteomes" id="UP000054270">
    <property type="component" value="Unassembled WGS sequence"/>
</dbReference>
<evidence type="ECO:0000313" key="3">
    <source>
        <dbReference type="Proteomes" id="UP000054270"/>
    </source>
</evidence>
<evidence type="ECO:0000256" key="1">
    <source>
        <dbReference type="SAM" id="MobiDB-lite"/>
    </source>
</evidence>
<reference evidence="3" key="1">
    <citation type="submission" date="2014-04" db="EMBL/GenBank/DDBJ databases">
        <title>Evolutionary Origins and Diversification of the Mycorrhizal Mutualists.</title>
        <authorList>
            <consortium name="DOE Joint Genome Institute"/>
            <consortium name="Mycorrhizal Genomics Consortium"/>
            <person name="Kohler A."/>
            <person name="Kuo A."/>
            <person name="Nagy L.G."/>
            <person name="Floudas D."/>
            <person name="Copeland A."/>
            <person name="Barry K.W."/>
            <person name="Cichocki N."/>
            <person name="Veneault-Fourrey C."/>
            <person name="LaButti K."/>
            <person name="Lindquist E.A."/>
            <person name="Lipzen A."/>
            <person name="Lundell T."/>
            <person name="Morin E."/>
            <person name="Murat C."/>
            <person name="Riley R."/>
            <person name="Ohm R."/>
            <person name="Sun H."/>
            <person name="Tunlid A."/>
            <person name="Henrissat B."/>
            <person name="Grigoriev I.V."/>
            <person name="Hibbett D.S."/>
            <person name="Martin F."/>
        </authorList>
    </citation>
    <scope>NUCLEOTIDE SEQUENCE [LARGE SCALE GENOMIC DNA]</scope>
    <source>
        <strain evidence="3">FD-334 SS-4</strain>
    </source>
</reference>
<dbReference type="EMBL" id="KN817662">
    <property type="protein sequence ID" value="KJA14893.1"/>
    <property type="molecule type" value="Genomic_DNA"/>
</dbReference>
<accession>A0A0D2LVL1</accession>
<organism evidence="2 3">
    <name type="scientific">Hypholoma sublateritium (strain FD-334 SS-4)</name>
    <dbReference type="NCBI Taxonomy" id="945553"/>
    <lineage>
        <taxon>Eukaryota</taxon>
        <taxon>Fungi</taxon>
        <taxon>Dikarya</taxon>
        <taxon>Basidiomycota</taxon>
        <taxon>Agaricomycotina</taxon>
        <taxon>Agaricomycetes</taxon>
        <taxon>Agaricomycetidae</taxon>
        <taxon>Agaricales</taxon>
        <taxon>Agaricineae</taxon>
        <taxon>Strophariaceae</taxon>
        <taxon>Hypholoma</taxon>
    </lineage>
</organism>
<protein>
    <submittedName>
        <fullName evidence="2">Uncharacterized protein</fullName>
    </submittedName>
</protein>
<evidence type="ECO:0000313" key="2">
    <source>
        <dbReference type="EMBL" id="KJA14893.1"/>
    </source>
</evidence>
<name>A0A0D2LVL1_HYPSF</name>
<feature type="compositionally biased region" description="Polar residues" evidence="1">
    <location>
        <begin position="16"/>
        <end position="36"/>
    </location>
</feature>